<gene>
    <name evidence="4" type="ORF">GCM10023175_21720</name>
</gene>
<evidence type="ECO:0000313" key="4">
    <source>
        <dbReference type="EMBL" id="GAA4544114.1"/>
    </source>
</evidence>
<keyword evidence="2" id="KW-0378">Hydrolase</keyword>
<dbReference type="EMBL" id="BAABGT010000029">
    <property type="protein sequence ID" value="GAA4544114.1"/>
    <property type="molecule type" value="Genomic_DNA"/>
</dbReference>
<dbReference type="SUPFAM" id="SSF54637">
    <property type="entry name" value="Thioesterase/thiol ester dehydrase-isomerase"/>
    <property type="match status" value="1"/>
</dbReference>
<sequence length="156" mass="16345">MAHDAAGAVTHPSPPKKGDWPGWLSWANALPSIAGLCMDMETMTHGYARATVERSIMPLNPNGAVHGGLVAAFADQIGAMALMPMVGPERTAVTGTLRVEYLRAALLPLVLEARVERLTRALVFVRAELSSGGRVCALASGTWVPLDLASLSGAES</sequence>
<dbReference type="Pfam" id="PF03061">
    <property type="entry name" value="4HBT"/>
    <property type="match status" value="1"/>
</dbReference>
<dbReference type="Gene3D" id="3.10.129.10">
    <property type="entry name" value="Hotdog Thioesterase"/>
    <property type="match status" value="1"/>
</dbReference>
<protein>
    <recommendedName>
        <fullName evidence="3">Thioesterase domain-containing protein</fullName>
    </recommendedName>
</protein>
<evidence type="ECO:0000313" key="5">
    <source>
        <dbReference type="Proteomes" id="UP001501598"/>
    </source>
</evidence>
<proteinExistence type="inferred from homology"/>
<dbReference type="InterPro" id="IPR003736">
    <property type="entry name" value="PAAI_dom"/>
</dbReference>
<evidence type="ECO:0000256" key="2">
    <source>
        <dbReference type="ARBA" id="ARBA00022801"/>
    </source>
</evidence>
<dbReference type="InterPro" id="IPR006683">
    <property type="entry name" value="Thioestr_dom"/>
</dbReference>
<comment type="caution">
    <text evidence="4">The sequence shown here is derived from an EMBL/GenBank/DDBJ whole genome shotgun (WGS) entry which is preliminary data.</text>
</comment>
<dbReference type="PANTHER" id="PTHR21660:SF1">
    <property type="entry name" value="ACYL-COENZYME A THIOESTERASE 13"/>
    <property type="match status" value="1"/>
</dbReference>
<dbReference type="InterPro" id="IPR039298">
    <property type="entry name" value="ACOT13"/>
</dbReference>
<name>A0ABP8RPR7_9PSEU</name>
<reference evidence="5" key="1">
    <citation type="journal article" date="2019" name="Int. J. Syst. Evol. Microbiol.">
        <title>The Global Catalogue of Microorganisms (GCM) 10K type strain sequencing project: providing services to taxonomists for standard genome sequencing and annotation.</title>
        <authorList>
            <consortium name="The Broad Institute Genomics Platform"/>
            <consortium name="The Broad Institute Genome Sequencing Center for Infectious Disease"/>
            <person name="Wu L."/>
            <person name="Ma J."/>
        </authorList>
    </citation>
    <scope>NUCLEOTIDE SEQUENCE [LARGE SCALE GENOMIC DNA]</scope>
    <source>
        <strain evidence="5">JCM 17906</strain>
    </source>
</reference>
<feature type="domain" description="Thioesterase" evidence="3">
    <location>
        <begin position="62"/>
        <end position="134"/>
    </location>
</feature>
<dbReference type="InterPro" id="IPR029069">
    <property type="entry name" value="HotDog_dom_sf"/>
</dbReference>
<keyword evidence="5" id="KW-1185">Reference proteome</keyword>
<dbReference type="NCBIfam" id="TIGR00369">
    <property type="entry name" value="unchar_dom_1"/>
    <property type="match status" value="1"/>
</dbReference>
<dbReference type="PANTHER" id="PTHR21660">
    <property type="entry name" value="THIOESTERASE SUPERFAMILY MEMBER-RELATED"/>
    <property type="match status" value="1"/>
</dbReference>
<dbReference type="CDD" id="cd03443">
    <property type="entry name" value="PaaI_thioesterase"/>
    <property type="match status" value="1"/>
</dbReference>
<evidence type="ECO:0000256" key="1">
    <source>
        <dbReference type="ARBA" id="ARBA00008324"/>
    </source>
</evidence>
<organism evidence="4 5">
    <name type="scientific">Pseudonocardia xishanensis</name>
    <dbReference type="NCBI Taxonomy" id="630995"/>
    <lineage>
        <taxon>Bacteria</taxon>
        <taxon>Bacillati</taxon>
        <taxon>Actinomycetota</taxon>
        <taxon>Actinomycetes</taxon>
        <taxon>Pseudonocardiales</taxon>
        <taxon>Pseudonocardiaceae</taxon>
        <taxon>Pseudonocardia</taxon>
    </lineage>
</organism>
<accession>A0ABP8RPR7</accession>
<dbReference type="Proteomes" id="UP001501598">
    <property type="component" value="Unassembled WGS sequence"/>
</dbReference>
<dbReference type="RefSeq" id="WP_345415461.1">
    <property type="nucleotide sequence ID" value="NZ_BAABGT010000029.1"/>
</dbReference>
<comment type="similarity">
    <text evidence="1">Belongs to the thioesterase PaaI family.</text>
</comment>
<evidence type="ECO:0000259" key="3">
    <source>
        <dbReference type="Pfam" id="PF03061"/>
    </source>
</evidence>